<dbReference type="InterPro" id="IPR053002">
    <property type="entry name" value="Metalloproteinase_M10B"/>
</dbReference>
<feature type="compositionally biased region" description="Low complexity" evidence="1">
    <location>
        <begin position="13"/>
        <end position="28"/>
    </location>
</feature>
<dbReference type="Proteomes" id="UP000398389">
    <property type="component" value="Unassembled WGS sequence"/>
</dbReference>
<name>A0A5E8C1A2_9ASCO</name>
<reference evidence="3 4" key="1">
    <citation type="submission" date="2019-09" db="EMBL/GenBank/DDBJ databases">
        <authorList>
            <person name="Brejova B."/>
        </authorList>
    </citation>
    <scope>NUCLEOTIDE SEQUENCE [LARGE SCALE GENOMIC DNA]</scope>
</reference>
<dbReference type="PROSITE" id="PS51752">
    <property type="entry name" value="JACALIN_LECTIN"/>
    <property type="match status" value="2"/>
</dbReference>
<feature type="region of interest" description="Disordered" evidence="1">
    <location>
        <begin position="1"/>
        <end position="72"/>
    </location>
</feature>
<dbReference type="EMBL" id="CABVLU010000003">
    <property type="protein sequence ID" value="VVT55720.1"/>
    <property type="molecule type" value="Genomic_DNA"/>
</dbReference>
<dbReference type="PANTHER" id="PTHR21054">
    <property type="entry name" value="ZINC METALLOPROTEINASE-RELATED"/>
    <property type="match status" value="1"/>
</dbReference>
<dbReference type="InterPro" id="IPR001229">
    <property type="entry name" value="Jacalin-like_lectin_dom"/>
</dbReference>
<dbReference type="InterPro" id="IPR036404">
    <property type="entry name" value="Jacalin-like_lectin_dom_sf"/>
</dbReference>
<feature type="domain" description="Jacalin-type lectin" evidence="2">
    <location>
        <begin position="443"/>
        <end position="582"/>
    </location>
</feature>
<dbReference type="AlphaFoldDB" id="A0A5E8C1A2"/>
<evidence type="ECO:0000256" key="1">
    <source>
        <dbReference type="SAM" id="MobiDB-lite"/>
    </source>
</evidence>
<dbReference type="PANTHER" id="PTHR21054:SF2">
    <property type="entry name" value="MIP04191P"/>
    <property type="match status" value="1"/>
</dbReference>
<evidence type="ECO:0000313" key="4">
    <source>
        <dbReference type="Proteomes" id="UP000398389"/>
    </source>
</evidence>
<dbReference type="RefSeq" id="XP_031855310.1">
    <property type="nucleotide sequence ID" value="XM_031999419.1"/>
</dbReference>
<dbReference type="Pfam" id="PF01419">
    <property type="entry name" value="Jacalin"/>
    <property type="match status" value="3"/>
</dbReference>
<feature type="domain" description="Jacalin-type lectin" evidence="2">
    <location>
        <begin position="259"/>
        <end position="407"/>
    </location>
</feature>
<gene>
    <name evidence="3" type="ORF">SAPINGB_P004704</name>
</gene>
<dbReference type="Gene3D" id="2.100.10.30">
    <property type="entry name" value="Jacalin-like lectin domain"/>
    <property type="match status" value="3"/>
</dbReference>
<protein>
    <recommendedName>
        <fullName evidence="2">Jacalin-type lectin domain-containing protein</fullName>
    </recommendedName>
</protein>
<keyword evidence="4" id="KW-1185">Reference proteome</keyword>
<feature type="compositionally biased region" description="Basic residues" evidence="1">
    <location>
        <begin position="1"/>
        <end position="12"/>
    </location>
</feature>
<sequence>MHFHRRHKHKKSNSSSSSSSSSSNSSSSSDDESHAVPVYKNKPLSPTPPVKSRSYPPQPPKHPYVRPQHPSVDVSYKDKIRSTFGRDIGLITSYCSDLDDNIPGAEKEVGYIPANISEVIIRNGHFIDSIEFVPYQKSRSSIYKVGGNGGDEYRFQFEKDEHLAGFHLRSSKGRLSSLQILTDRRQSPIYGRTDLDEDEEYNLIHLAGYQIVGMRAFVKGWITSFSIIYASNNELFRSRFTEYEVQQYILRNPVMHSYMRVLDGVVAGNSSSFHGESTGYLEMAIIPPNLKSVNIQSGLYVDGFEFITGAKGDDYEDQSYWIKAGGFGGHYNRFELMDGEYIVGFAGKVDDFLQNIQIITNFRKSPVYGESEDGDSFEIRAPYGQELVGIKTYYDSWINAISLVCTTNTHLAQSQGQELILKQQSDLNTIQHSFYYNCGTLTATCSPFYGEKSGELQISAIPPFIHGVNIRSGRYVDGIEFILPQDSGAAHNGPSRPRIGGMGGHDNQFFLEEGEYIVGFRIKVGNHLNLCQLVTNRRTGPPCGEDDSGKWHEVITPQGTRLVGIRGHFDDWLKSLSIIYVPKDQITIN</sequence>
<dbReference type="SUPFAM" id="SSF51101">
    <property type="entry name" value="Mannose-binding lectins"/>
    <property type="match status" value="3"/>
</dbReference>
<proteinExistence type="predicted"/>
<dbReference type="OrthoDB" id="74460at2759"/>
<accession>A0A5E8C1A2</accession>
<organism evidence="3 4">
    <name type="scientific">Magnusiomyces paraingens</name>
    <dbReference type="NCBI Taxonomy" id="2606893"/>
    <lineage>
        <taxon>Eukaryota</taxon>
        <taxon>Fungi</taxon>
        <taxon>Dikarya</taxon>
        <taxon>Ascomycota</taxon>
        <taxon>Saccharomycotina</taxon>
        <taxon>Dipodascomycetes</taxon>
        <taxon>Dipodascales</taxon>
        <taxon>Dipodascaceae</taxon>
        <taxon>Magnusiomyces</taxon>
    </lineage>
</organism>
<evidence type="ECO:0000313" key="3">
    <source>
        <dbReference type="EMBL" id="VVT55720.1"/>
    </source>
</evidence>
<dbReference type="GeneID" id="43583519"/>
<evidence type="ECO:0000259" key="2">
    <source>
        <dbReference type="PROSITE" id="PS51752"/>
    </source>
</evidence>